<gene>
    <name evidence="1" type="ORF">EPA93_33070</name>
</gene>
<reference evidence="1 2" key="1">
    <citation type="submission" date="2019-01" db="EMBL/GenBank/DDBJ databases">
        <title>Ktedonosporobacter rubrisoli SCAWS-G2.</title>
        <authorList>
            <person name="Huang Y."/>
            <person name="Yan B."/>
        </authorList>
    </citation>
    <scope>NUCLEOTIDE SEQUENCE [LARGE SCALE GENOMIC DNA]</scope>
    <source>
        <strain evidence="1 2">SCAWS-G2</strain>
    </source>
</reference>
<dbReference type="KEGG" id="kbs:EPA93_33070"/>
<name>A0A4P6JXZ6_KTERU</name>
<organism evidence="1 2">
    <name type="scientific">Ktedonosporobacter rubrisoli</name>
    <dbReference type="NCBI Taxonomy" id="2509675"/>
    <lineage>
        <taxon>Bacteria</taxon>
        <taxon>Bacillati</taxon>
        <taxon>Chloroflexota</taxon>
        <taxon>Ktedonobacteria</taxon>
        <taxon>Ktedonobacterales</taxon>
        <taxon>Ktedonosporobacteraceae</taxon>
        <taxon>Ktedonosporobacter</taxon>
    </lineage>
</organism>
<proteinExistence type="predicted"/>
<keyword evidence="2" id="KW-1185">Reference proteome</keyword>
<sequence length="79" mass="8970">MQALLTSADRLLNKLGPLNRLIDTLAQRIAPRLTADGRPCLYCHYYCTEQQCSHFYARFEHCHDQCNGGDMLYSAGCLC</sequence>
<dbReference type="RefSeq" id="WP_129891608.1">
    <property type="nucleotide sequence ID" value="NZ_CP035758.1"/>
</dbReference>
<evidence type="ECO:0000313" key="1">
    <source>
        <dbReference type="EMBL" id="QBD80544.1"/>
    </source>
</evidence>
<evidence type="ECO:0000313" key="2">
    <source>
        <dbReference type="Proteomes" id="UP000290365"/>
    </source>
</evidence>
<protein>
    <submittedName>
        <fullName evidence="1">Uncharacterized protein</fullName>
    </submittedName>
</protein>
<dbReference type="EMBL" id="CP035758">
    <property type="protein sequence ID" value="QBD80544.1"/>
    <property type="molecule type" value="Genomic_DNA"/>
</dbReference>
<accession>A0A4P6JXZ6</accession>
<dbReference type="AlphaFoldDB" id="A0A4P6JXZ6"/>
<dbReference type="Proteomes" id="UP000290365">
    <property type="component" value="Chromosome"/>
</dbReference>